<dbReference type="CDD" id="cd00882">
    <property type="entry name" value="Ras_like_GTPase"/>
    <property type="match status" value="1"/>
</dbReference>
<dbReference type="InterPro" id="IPR027417">
    <property type="entry name" value="P-loop_NTPase"/>
</dbReference>
<feature type="compositionally biased region" description="Polar residues" evidence="1">
    <location>
        <begin position="363"/>
        <end position="389"/>
    </location>
</feature>
<feature type="region of interest" description="Disordered" evidence="1">
    <location>
        <begin position="358"/>
        <end position="392"/>
    </location>
</feature>
<dbReference type="Gene3D" id="3.40.50.300">
    <property type="entry name" value="P-loop containing nucleotide triphosphate hydrolases"/>
    <property type="match status" value="1"/>
</dbReference>
<reference evidence="3 4" key="1">
    <citation type="journal article" date="2020" name="ISME J.">
        <title>Uncovering the hidden diversity of litter-decomposition mechanisms in mushroom-forming fungi.</title>
        <authorList>
            <person name="Floudas D."/>
            <person name="Bentzer J."/>
            <person name="Ahren D."/>
            <person name="Johansson T."/>
            <person name="Persson P."/>
            <person name="Tunlid A."/>
        </authorList>
    </citation>
    <scope>NUCLEOTIDE SEQUENCE [LARGE SCALE GENOMIC DNA]</scope>
    <source>
        <strain evidence="3 4">CBS 146.42</strain>
    </source>
</reference>
<feature type="compositionally biased region" description="Low complexity" evidence="1">
    <location>
        <begin position="285"/>
        <end position="316"/>
    </location>
</feature>
<evidence type="ECO:0000313" key="4">
    <source>
        <dbReference type="Proteomes" id="UP000559027"/>
    </source>
</evidence>
<feature type="compositionally biased region" description="Low complexity" evidence="1">
    <location>
        <begin position="428"/>
        <end position="439"/>
    </location>
</feature>
<comment type="caution">
    <text evidence="3">The sequence shown here is derived from an EMBL/GenBank/DDBJ whole genome shotgun (WGS) entry which is preliminary data.</text>
</comment>
<dbReference type="PROSITE" id="PS00675">
    <property type="entry name" value="SIGMA54_INTERACT_1"/>
    <property type="match status" value="1"/>
</dbReference>
<dbReference type="SUPFAM" id="SSF52540">
    <property type="entry name" value="P-loop containing nucleoside triphosphate hydrolases"/>
    <property type="match status" value="1"/>
</dbReference>
<dbReference type="Pfam" id="PF01926">
    <property type="entry name" value="MMR_HSR1"/>
    <property type="match status" value="1"/>
</dbReference>
<dbReference type="InterPro" id="IPR025662">
    <property type="entry name" value="Sigma_54_int_dom_ATP-bd_1"/>
</dbReference>
<proteinExistence type="predicted"/>
<dbReference type="GO" id="GO:0005525">
    <property type="term" value="F:GTP binding"/>
    <property type="evidence" value="ECO:0007669"/>
    <property type="project" value="InterPro"/>
</dbReference>
<organism evidence="3 4">
    <name type="scientific">Leucocoprinus leucothites</name>
    <dbReference type="NCBI Taxonomy" id="201217"/>
    <lineage>
        <taxon>Eukaryota</taxon>
        <taxon>Fungi</taxon>
        <taxon>Dikarya</taxon>
        <taxon>Basidiomycota</taxon>
        <taxon>Agaricomycotina</taxon>
        <taxon>Agaricomycetes</taxon>
        <taxon>Agaricomycetidae</taxon>
        <taxon>Agaricales</taxon>
        <taxon>Agaricineae</taxon>
        <taxon>Agaricaceae</taxon>
        <taxon>Leucocoprinus</taxon>
    </lineage>
</organism>
<evidence type="ECO:0000313" key="3">
    <source>
        <dbReference type="EMBL" id="KAF5353322.1"/>
    </source>
</evidence>
<evidence type="ECO:0000256" key="1">
    <source>
        <dbReference type="SAM" id="MobiDB-lite"/>
    </source>
</evidence>
<dbReference type="EMBL" id="JAACJO010000010">
    <property type="protein sequence ID" value="KAF5353322.1"/>
    <property type="molecule type" value="Genomic_DNA"/>
</dbReference>
<feature type="region of interest" description="Disordered" evidence="1">
    <location>
        <begin position="266"/>
        <end position="318"/>
    </location>
</feature>
<name>A0A8H5FYE3_9AGAR</name>
<keyword evidence="4" id="KW-1185">Reference proteome</keyword>
<evidence type="ECO:0000259" key="2">
    <source>
        <dbReference type="Pfam" id="PF01926"/>
    </source>
</evidence>
<protein>
    <recommendedName>
        <fullName evidence="2">G domain-containing protein</fullName>
    </recommendedName>
</protein>
<accession>A0A8H5FYE3</accession>
<sequence length="508" mass="56204">MGQLLSFEGAGNYLREPLFKQVSVQNEPRNIVLFGETGVGKSSVINMLSNNTESGVKPATVSSRAVGGTLESCRYPIFADNAQFILWDTAGLNEGEYGSVPAELALANLHSLIRQLDKGISLLAYCIRASRYRDILKVNYDLFTRIICQGEIPVVLIVTGLENEPRMSDWWASNKREFSRRGLSFVDCACVTTIKGRNDVFLGLYEESRRTIRGLIMTNCPQYAWTVASDHWWKRITSDIQKYHEKYFGYPMPIIAIAQEGNTHSSSSLPHPVVDARLHPDSHVDAPPSLPADDLPTTTPMSSPPVESSSPTPTYSFPGGFPPSTTSWHPVSSSFPAVSLLPVTLPRLLTSLKSVADPHLVTSPPSFTSLPKVTRLPQETGQQTTNSDPSFDIISRDEIEPDLRDGNREIHSGDGYNAHKALVEVNNRVNSSESSTSSERSFKSCMNSQQSDSRQLDDEDRHSVVSNYWNHGLKQAVDAAKTSIQPFVACLSQQRKRIPGGFQDSYHL</sequence>
<gene>
    <name evidence="3" type="ORF">D9756_007988</name>
</gene>
<feature type="compositionally biased region" description="Basic and acidic residues" evidence="1">
    <location>
        <begin position="274"/>
        <end position="284"/>
    </location>
</feature>
<feature type="domain" description="G" evidence="2">
    <location>
        <begin position="31"/>
        <end position="113"/>
    </location>
</feature>
<dbReference type="InterPro" id="IPR006073">
    <property type="entry name" value="GTP-bd"/>
</dbReference>
<dbReference type="Proteomes" id="UP000559027">
    <property type="component" value="Unassembled WGS sequence"/>
</dbReference>
<dbReference type="OrthoDB" id="8954335at2759"/>
<dbReference type="AlphaFoldDB" id="A0A8H5FYE3"/>
<feature type="region of interest" description="Disordered" evidence="1">
    <location>
        <begin position="428"/>
        <end position="459"/>
    </location>
</feature>
<feature type="compositionally biased region" description="Polar residues" evidence="1">
    <location>
        <begin position="444"/>
        <end position="453"/>
    </location>
</feature>